<dbReference type="GO" id="GO:0016779">
    <property type="term" value="F:nucleotidyltransferase activity"/>
    <property type="evidence" value="ECO:0007669"/>
    <property type="project" value="UniProtKB-KW"/>
</dbReference>
<keyword evidence="7" id="KW-0460">Magnesium</keyword>
<keyword evidence="6" id="KW-0547">Nucleotide-binding</keyword>
<feature type="domain" description="Poly A polymerase head" evidence="9">
    <location>
        <begin position="37"/>
        <end position="158"/>
    </location>
</feature>
<keyword evidence="2 8" id="KW-0808">Transferase</keyword>
<dbReference type="Gene3D" id="3.30.460.10">
    <property type="entry name" value="Beta Polymerase, domain 2"/>
    <property type="match status" value="1"/>
</dbReference>
<dbReference type="InterPro" id="IPR032828">
    <property type="entry name" value="PolyA_RNA-bd"/>
</dbReference>
<dbReference type="InterPro" id="IPR050264">
    <property type="entry name" value="Bact_CCA-adding_enz_type3_sf"/>
</dbReference>
<keyword evidence="12" id="KW-1185">Reference proteome</keyword>
<dbReference type="GO" id="GO:0000049">
    <property type="term" value="F:tRNA binding"/>
    <property type="evidence" value="ECO:0007669"/>
    <property type="project" value="TreeGrafter"/>
</dbReference>
<reference evidence="11 12" key="1">
    <citation type="submission" date="2018-05" db="EMBL/GenBank/DDBJ databases">
        <title>Acuticoccus sediminis sp. nov., isolated from deep-sea sediment of Indian Ocean.</title>
        <authorList>
            <person name="Liu X."/>
            <person name="Lai Q."/>
            <person name="Du Y."/>
            <person name="Sun F."/>
            <person name="Zhang X."/>
            <person name="Wang S."/>
            <person name="Shao Z."/>
        </authorList>
    </citation>
    <scope>NUCLEOTIDE SEQUENCE [LARGE SCALE GENOMIC DNA]</scope>
    <source>
        <strain evidence="11 12">PTG4-2</strain>
    </source>
</reference>
<dbReference type="SUPFAM" id="SSF81301">
    <property type="entry name" value="Nucleotidyltransferase"/>
    <property type="match status" value="1"/>
</dbReference>
<dbReference type="Gene3D" id="1.10.3090.10">
    <property type="entry name" value="cca-adding enzyme, domain 2"/>
    <property type="match status" value="1"/>
</dbReference>
<comment type="caution">
    <text evidence="11">The sequence shown here is derived from an EMBL/GenBank/DDBJ whole genome shotgun (WGS) entry which is preliminary data.</text>
</comment>
<protein>
    <submittedName>
        <fullName evidence="11">CCA tRNA nucleotidyltransferase</fullName>
    </submittedName>
</protein>
<evidence type="ECO:0000256" key="4">
    <source>
        <dbReference type="ARBA" id="ARBA00022695"/>
    </source>
</evidence>
<evidence type="ECO:0000313" key="11">
    <source>
        <dbReference type="EMBL" id="RAI04306.1"/>
    </source>
</evidence>
<dbReference type="PANTHER" id="PTHR46173:SF1">
    <property type="entry name" value="CCA TRNA NUCLEOTIDYLTRANSFERASE 1, MITOCHONDRIAL"/>
    <property type="match status" value="1"/>
</dbReference>
<keyword evidence="8" id="KW-0694">RNA-binding</keyword>
<dbReference type="InterPro" id="IPR043519">
    <property type="entry name" value="NT_sf"/>
</dbReference>
<evidence type="ECO:0000256" key="6">
    <source>
        <dbReference type="ARBA" id="ARBA00022741"/>
    </source>
</evidence>
<feature type="domain" description="tRNA nucleotidyltransferase/poly(A) polymerase RNA and SrmB- binding" evidence="10">
    <location>
        <begin position="190"/>
        <end position="244"/>
    </location>
</feature>
<dbReference type="Pfam" id="PF01743">
    <property type="entry name" value="PolyA_pol"/>
    <property type="match status" value="1"/>
</dbReference>
<keyword evidence="3" id="KW-0819">tRNA processing</keyword>
<name>A0A8B2P2D8_9HYPH</name>
<comment type="cofactor">
    <cofactor evidence="1">
        <name>Mg(2+)</name>
        <dbReference type="ChEBI" id="CHEBI:18420"/>
    </cofactor>
</comment>
<dbReference type="CDD" id="cd05398">
    <property type="entry name" value="NT_ClassII-CCAase"/>
    <property type="match status" value="1"/>
</dbReference>
<keyword evidence="5" id="KW-0479">Metal-binding</keyword>
<dbReference type="GO" id="GO:0008033">
    <property type="term" value="P:tRNA processing"/>
    <property type="evidence" value="ECO:0007669"/>
    <property type="project" value="UniProtKB-KW"/>
</dbReference>
<dbReference type="AlphaFoldDB" id="A0A8B2P2D8"/>
<evidence type="ECO:0000256" key="2">
    <source>
        <dbReference type="ARBA" id="ARBA00022679"/>
    </source>
</evidence>
<evidence type="ECO:0000256" key="3">
    <source>
        <dbReference type="ARBA" id="ARBA00022694"/>
    </source>
</evidence>
<dbReference type="OrthoDB" id="9805698at2"/>
<comment type="similarity">
    <text evidence="8">Belongs to the tRNA nucleotidyltransferase/poly(A) polymerase family.</text>
</comment>
<dbReference type="Pfam" id="PF12627">
    <property type="entry name" value="PolyA_pol_RNAbd"/>
    <property type="match status" value="1"/>
</dbReference>
<keyword evidence="4" id="KW-0548">Nucleotidyltransferase</keyword>
<evidence type="ECO:0000256" key="5">
    <source>
        <dbReference type="ARBA" id="ARBA00022723"/>
    </source>
</evidence>
<evidence type="ECO:0000259" key="9">
    <source>
        <dbReference type="Pfam" id="PF01743"/>
    </source>
</evidence>
<dbReference type="PANTHER" id="PTHR46173">
    <property type="entry name" value="CCA TRNA NUCLEOTIDYLTRANSFERASE 1, MITOCHONDRIAL"/>
    <property type="match status" value="1"/>
</dbReference>
<evidence type="ECO:0000313" key="12">
    <source>
        <dbReference type="Proteomes" id="UP000249590"/>
    </source>
</evidence>
<dbReference type="EMBL" id="QHHQ01000001">
    <property type="protein sequence ID" value="RAI04306.1"/>
    <property type="molecule type" value="Genomic_DNA"/>
</dbReference>
<organism evidence="11 12">
    <name type="scientific">Acuticoccus sediminis</name>
    <dbReference type="NCBI Taxonomy" id="2184697"/>
    <lineage>
        <taxon>Bacteria</taxon>
        <taxon>Pseudomonadati</taxon>
        <taxon>Pseudomonadota</taxon>
        <taxon>Alphaproteobacteria</taxon>
        <taxon>Hyphomicrobiales</taxon>
        <taxon>Amorphaceae</taxon>
        <taxon>Acuticoccus</taxon>
    </lineage>
</organism>
<dbReference type="RefSeq" id="WP_111343689.1">
    <property type="nucleotide sequence ID" value="NZ_QHHQ01000001.1"/>
</dbReference>
<accession>A0A8B2P2D8</accession>
<dbReference type="Proteomes" id="UP000249590">
    <property type="component" value="Unassembled WGS sequence"/>
</dbReference>
<dbReference type="SUPFAM" id="SSF81891">
    <property type="entry name" value="Poly A polymerase C-terminal region-like"/>
    <property type="match status" value="1"/>
</dbReference>
<proteinExistence type="inferred from homology"/>
<gene>
    <name evidence="11" type="ORF">DLJ53_07640</name>
</gene>
<dbReference type="GO" id="GO:0046872">
    <property type="term" value="F:metal ion binding"/>
    <property type="evidence" value="ECO:0007669"/>
    <property type="project" value="UniProtKB-KW"/>
</dbReference>
<evidence type="ECO:0000259" key="10">
    <source>
        <dbReference type="Pfam" id="PF12627"/>
    </source>
</evidence>
<evidence type="ECO:0000256" key="7">
    <source>
        <dbReference type="ARBA" id="ARBA00022842"/>
    </source>
</evidence>
<evidence type="ECO:0000256" key="8">
    <source>
        <dbReference type="RuleBase" id="RU003953"/>
    </source>
</evidence>
<dbReference type="GO" id="GO:0000166">
    <property type="term" value="F:nucleotide binding"/>
    <property type="evidence" value="ECO:0007669"/>
    <property type="project" value="UniProtKB-KW"/>
</dbReference>
<sequence length="414" mass="45646">MTERSLPGQSFQLNAFWLSSPALASIFDAIEPVAPIRVVGGAVRNSLMGEPISDIDLATEAEPQDVARAASAAGIRVHETGIEHGTLTLVSQKMAFEVTTLREDVSTDGRRATVRFTRDWAKDAERRDFTMNALYLDRFGGGLDTVGGYADCLARRVRFIGDADQRIIEDHLRILRFFRFNASYGNGALDREGLEASRRHKDRIPNLAAERICHEMMKIVAAPRAADVLEIIGAEGFIDHAMPGPYDIPAFTALTSLERRVGREPTPPLAIAALLGLDRERFDAAASALRFSRRDRARALCAMEAARFMPPHSVPQINALLYDHGAEAFVDGLLVAAARGADIIDLPHLVSLARQWKRPRLPVNGSDLLEQGGEPGPGLGDRLSHLEDVWRQSDFSLDKIHLLAIDRQSRHPKE</sequence>
<evidence type="ECO:0000256" key="1">
    <source>
        <dbReference type="ARBA" id="ARBA00001946"/>
    </source>
</evidence>
<dbReference type="InterPro" id="IPR002646">
    <property type="entry name" value="PolA_pol_head_dom"/>
</dbReference>